<name>A0ABN3NZH0_9ACTN</name>
<dbReference type="EMBL" id="BAAATM010000012">
    <property type="protein sequence ID" value="GAA2536983.1"/>
    <property type="molecule type" value="Genomic_DNA"/>
</dbReference>
<evidence type="ECO:0000313" key="3">
    <source>
        <dbReference type="Proteomes" id="UP001501095"/>
    </source>
</evidence>
<dbReference type="Proteomes" id="UP001501095">
    <property type="component" value="Unassembled WGS sequence"/>
</dbReference>
<organism evidence="2 3">
    <name type="scientific">Streptomyces levis</name>
    <dbReference type="NCBI Taxonomy" id="285566"/>
    <lineage>
        <taxon>Bacteria</taxon>
        <taxon>Bacillati</taxon>
        <taxon>Actinomycetota</taxon>
        <taxon>Actinomycetes</taxon>
        <taxon>Kitasatosporales</taxon>
        <taxon>Streptomycetaceae</taxon>
        <taxon>Streptomyces</taxon>
    </lineage>
</organism>
<feature type="region of interest" description="Disordered" evidence="1">
    <location>
        <begin position="1"/>
        <end position="21"/>
    </location>
</feature>
<accession>A0ABN3NZH0</accession>
<comment type="caution">
    <text evidence="2">The sequence shown here is derived from an EMBL/GenBank/DDBJ whole genome shotgun (WGS) entry which is preliminary data.</text>
</comment>
<evidence type="ECO:0000313" key="2">
    <source>
        <dbReference type="EMBL" id="GAA2536983.1"/>
    </source>
</evidence>
<keyword evidence="3" id="KW-1185">Reference proteome</keyword>
<protein>
    <submittedName>
        <fullName evidence="2">Uncharacterized protein</fullName>
    </submittedName>
</protein>
<gene>
    <name evidence="2" type="ORF">GCM10010423_37830</name>
</gene>
<evidence type="ECO:0000256" key="1">
    <source>
        <dbReference type="SAM" id="MobiDB-lite"/>
    </source>
</evidence>
<proteinExistence type="predicted"/>
<sequence length="56" mass="5866">MSVGWCPRPPERQGAAGRAMERRRNAVVGVGEAALTKSGTGGSAGVAWLEKRARKS</sequence>
<reference evidence="2 3" key="1">
    <citation type="journal article" date="2019" name="Int. J. Syst. Evol. Microbiol.">
        <title>The Global Catalogue of Microorganisms (GCM) 10K type strain sequencing project: providing services to taxonomists for standard genome sequencing and annotation.</title>
        <authorList>
            <consortium name="The Broad Institute Genomics Platform"/>
            <consortium name="The Broad Institute Genome Sequencing Center for Infectious Disease"/>
            <person name="Wu L."/>
            <person name="Ma J."/>
        </authorList>
    </citation>
    <scope>NUCLEOTIDE SEQUENCE [LARGE SCALE GENOMIC DNA]</scope>
    <source>
        <strain evidence="2 3">JCM 6924</strain>
    </source>
</reference>